<dbReference type="Proteomes" id="UP000179807">
    <property type="component" value="Unassembled WGS sequence"/>
</dbReference>
<dbReference type="GeneID" id="94825609"/>
<dbReference type="OrthoDB" id="5954088at2759"/>
<protein>
    <recommendedName>
        <fullName evidence="4">Leucine Rich Repeat family protein</fullName>
    </recommendedName>
</protein>
<feature type="compositionally biased region" description="Basic and acidic residues" evidence="1">
    <location>
        <begin position="9"/>
        <end position="22"/>
    </location>
</feature>
<evidence type="ECO:0008006" key="4">
    <source>
        <dbReference type="Google" id="ProtNLM"/>
    </source>
</evidence>
<dbReference type="SUPFAM" id="SSF52058">
    <property type="entry name" value="L domain-like"/>
    <property type="match status" value="1"/>
</dbReference>
<evidence type="ECO:0000313" key="3">
    <source>
        <dbReference type="Proteomes" id="UP000179807"/>
    </source>
</evidence>
<reference evidence="2" key="1">
    <citation type="submission" date="2016-10" db="EMBL/GenBank/DDBJ databases">
        <authorList>
            <person name="Benchimol M."/>
            <person name="Almeida L.G."/>
            <person name="Vasconcelos A.T."/>
            <person name="Perreira-Neves A."/>
            <person name="Rosa I.A."/>
            <person name="Tasca T."/>
            <person name="Bogo M.R."/>
            <person name="de Souza W."/>
        </authorList>
    </citation>
    <scope>NUCLEOTIDE SEQUENCE [LARGE SCALE GENOMIC DNA]</scope>
    <source>
        <strain evidence="2">K</strain>
    </source>
</reference>
<accession>A0A1J4L0L5</accession>
<dbReference type="Gene3D" id="3.80.10.10">
    <property type="entry name" value="Ribonuclease Inhibitor"/>
    <property type="match status" value="1"/>
</dbReference>
<evidence type="ECO:0000313" key="2">
    <source>
        <dbReference type="EMBL" id="OHT15484.1"/>
    </source>
</evidence>
<dbReference type="RefSeq" id="XP_068368620.1">
    <property type="nucleotide sequence ID" value="XM_068490905.1"/>
</dbReference>
<dbReference type="EMBL" id="MLAK01000217">
    <property type="protein sequence ID" value="OHT15484.1"/>
    <property type="molecule type" value="Genomic_DNA"/>
</dbReference>
<dbReference type="AlphaFoldDB" id="A0A1J4L0L5"/>
<comment type="caution">
    <text evidence="2">The sequence shown here is derived from an EMBL/GenBank/DDBJ whole genome shotgun (WGS) entry which is preliminary data.</text>
</comment>
<sequence>MVNQSINDSNREMKKPRQSTKHEKIYSDRNNNLKYKLSVQRPSLGSTGLLNLRGLNIESLEALVPQPHLKILDITKTTIKSLASLPPQPLLTKIIADESKLETLAGLSRHPKLKEISFKKTPLNLKPNIRIACLIVTGNHLSRINSKTIEKIERLDASKYPIVAKYLLEADWQLEVPVPSMEHFHKLSREEKFKENVPNDPSIYRLPNVLIDIHDESEKEKLLSSSILRQNEDDEIDEEINEQDKLDADLEKELVEKLASVGIRVNQGKECRKEIIDAISNLVKLVQIFNTCKETVSDHRDEEKEENNEL</sequence>
<proteinExistence type="predicted"/>
<dbReference type="InterPro" id="IPR032675">
    <property type="entry name" value="LRR_dom_sf"/>
</dbReference>
<gene>
    <name evidence="2" type="ORF">TRFO_02788</name>
</gene>
<keyword evidence="3" id="KW-1185">Reference proteome</keyword>
<feature type="region of interest" description="Disordered" evidence="1">
    <location>
        <begin position="1"/>
        <end position="22"/>
    </location>
</feature>
<evidence type="ECO:0000256" key="1">
    <source>
        <dbReference type="SAM" id="MobiDB-lite"/>
    </source>
</evidence>
<organism evidence="2 3">
    <name type="scientific">Tritrichomonas foetus</name>
    <dbReference type="NCBI Taxonomy" id="1144522"/>
    <lineage>
        <taxon>Eukaryota</taxon>
        <taxon>Metamonada</taxon>
        <taxon>Parabasalia</taxon>
        <taxon>Tritrichomonadida</taxon>
        <taxon>Tritrichomonadidae</taxon>
        <taxon>Tritrichomonas</taxon>
    </lineage>
</organism>
<name>A0A1J4L0L5_9EUKA</name>
<dbReference type="VEuPathDB" id="TrichDB:TRFO_02788"/>